<reference evidence="2 3" key="1">
    <citation type="submission" date="2017-06" db="EMBL/GenBank/DDBJ databases">
        <title>Genome sequencing of cyanobaciteial culture collection at National Institute for Environmental Studies (NIES).</title>
        <authorList>
            <person name="Hirose Y."/>
            <person name="Shimura Y."/>
            <person name="Fujisawa T."/>
            <person name="Nakamura Y."/>
            <person name="Kawachi M."/>
        </authorList>
    </citation>
    <scope>NUCLEOTIDE SEQUENCE [LARGE SCALE GENOMIC DNA]</scope>
    <source>
        <strain evidence="2 3">NIES-806</strain>
    </source>
</reference>
<dbReference type="Proteomes" id="UP000218702">
    <property type="component" value="Chromosome"/>
</dbReference>
<evidence type="ECO:0000313" key="2">
    <source>
        <dbReference type="EMBL" id="BAZ85146.1"/>
    </source>
</evidence>
<name>A0A1Z4V0W1_9CYAN</name>
<dbReference type="EMBL" id="AP018316">
    <property type="protein sequence ID" value="BAZ85146.1"/>
    <property type="molecule type" value="Genomic_DNA"/>
</dbReference>
<evidence type="ECO:0000259" key="1">
    <source>
        <dbReference type="Pfam" id="PF03050"/>
    </source>
</evidence>
<protein>
    <submittedName>
        <fullName evidence="2">Transposase IS66</fullName>
    </submittedName>
</protein>
<evidence type="ECO:0000313" key="3">
    <source>
        <dbReference type="Proteomes" id="UP000218702"/>
    </source>
</evidence>
<dbReference type="AlphaFoldDB" id="A0A1Z4V0W1"/>
<proteinExistence type="predicted"/>
<organism evidence="2 3">
    <name type="scientific">Dolichospermum compactum NIES-806</name>
    <dbReference type="NCBI Taxonomy" id="1973481"/>
    <lineage>
        <taxon>Bacteria</taxon>
        <taxon>Bacillati</taxon>
        <taxon>Cyanobacteriota</taxon>
        <taxon>Cyanophyceae</taxon>
        <taxon>Nostocales</taxon>
        <taxon>Aphanizomenonaceae</taxon>
        <taxon>Dolichospermum</taxon>
        <taxon>Dolichospermum compactum</taxon>
    </lineage>
</organism>
<dbReference type="Pfam" id="PF03050">
    <property type="entry name" value="DDE_Tnp_IS66"/>
    <property type="match status" value="1"/>
</dbReference>
<sequence length="57" mass="6428">MGTLVAINKRIDSAVASSIDQIKEWIKLTQPNIHADETPWVVKGVKEWLWIFAAHTA</sequence>
<keyword evidence="3" id="KW-1185">Reference proteome</keyword>
<accession>A0A1Z4V0W1</accession>
<feature type="domain" description="Transposase IS66 central" evidence="1">
    <location>
        <begin position="2"/>
        <end position="55"/>
    </location>
</feature>
<dbReference type="InterPro" id="IPR004291">
    <property type="entry name" value="Transposase_IS66_central"/>
</dbReference>
<dbReference type="KEGG" id="dcm:NIES806_13460"/>
<gene>
    <name evidence="2" type="ORF">NIES806_13460</name>
</gene>